<dbReference type="InterPro" id="IPR039422">
    <property type="entry name" value="MarR/SlyA-like"/>
</dbReference>
<evidence type="ECO:0000313" key="2">
    <source>
        <dbReference type="EMBL" id="MFC6275264.1"/>
    </source>
</evidence>
<reference evidence="3" key="1">
    <citation type="journal article" date="2019" name="Int. J. Syst. Evol. Microbiol.">
        <title>The Global Catalogue of Microorganisms (GCM) 10K type strain sequencing project: providing services to taxonomists for standard genome sequencing and annotation.</title>
        <authorList>
            <consortium name="The Broad Institute Genomics Platform"/>
            <consortium name="The Broad Institute Genome Sequencing Center for Infectious Disease"/>
            <person name="Wu L."/>
            <person name="Ma J."/>
        </authorList>
    </citation>
    <scope>NUCLEOTIDE SEQUENCE [LARGE SCALE GENOMIC DNA]</scope>
    <source>
        <strain evidence="3">CCM 8907</strain>
    </source>
</reference>
<evidence type="ECO:0000259" key="1">
    <source>
        <dbReference type="PROSITE" id="PS50995"/>
    </source>
</evidence>
<proteinExistence type="predicted"/>
<dbReference type="RefSeq" id="WP_125641761.1">
    <property type="nucleotide sequence ID" value="NZ_JBHSSJ010000008.1"/>
</dbReference>
<dbReference type="PROSITE" id="PS50995">
    <property type="entry name" value="HTH_MARR_2"/>
    <property type="match status" value="1"/>
</dbReference>
<dbReference type="PANTHER" id="PTHR33164">
    <property type="entry name" value="TRANSCRIPTIONAL REGULATOR, MARR FAMILY"/>
    <property type="match status" value="1"/>
</dbReference>
<dbReference type="SMART" id="SM00347">
    <property type="entry name" value="HTH_MARR"/>
    <property type="match status" value="1"/>
</dbReference>
<dbReference type="InterPro" id="IPR036390">
    <property type="entry name" value="WH_DNA-bd_sf"/>
</dbReference>
<dbReference type="Proteomes" id="UP001596191">
    <property type="component" value="Unassembled WGS sequence"/>
</dbReference>
<evidence type="ECO:0000313" key="3">
    <source>
        <dbReference type="Proteomes" id="UP001596191"/>
    </source>
</evidence>
<comment type="caution">
    <text evidence="2">The sequence shown here is derived from an EMBL/GenBank/DDBJ whole genome shotgun (WGS) entry which is preliminary data.</text>
</comment>
<dbReference type="PRINTS" id="PR00598">
    <property type="entry name" value="HTHMARR"/>
</dbReference>
<organism evidence="2 3">
    <name type="scientific">Levilactobacillus tangyuanensis</name>
    <dbReference type="NCBI Taxonomy" id="2486021"/>
    <lineage>
        <taxon>Bacteria</taxon>
        <taxon>Bacillati</taxon>
        <taxon>Bacillota</taxon>
        <taxon>Bacilli</taxon>
        <taxon>Lactobacillales</taxon>
        <taxon>Lactobacillaceae</taxon>
        <taxon>Levilactobacillus</taxon>
    </lineage>
</organism>
<dbReference type="InterPro" id="IPR036388">
    <property type="entry name" value="WH-like_DNA-bd_sf"/>
</dbReference>
<dbReference type="Gene3D" id="1.10.10.10">
    <property type="entry name" value="Winged helix-like DNA-binding domain superfamily/Winged helix DNA-binding domain"/>
    <property type="match status" value="1"/>
</dbReference>
<name>A0ABW1TP62_9LACO</name>
<keyword evidence="3" id="KW-1185">Reference proteome</keyword>
<dbReference type="EMBL" id="JBHSSJ010000008">
    <property type="protein sequence ID" value="MFC6275264.1"/>
    <property type="molecule type" value="Genomic_DNA"/>
</dbReference>
<dbReference type="PANTHER" id="PTHR33164:SF43">
    <property type="entry name" value="HTH-TYPE TRANSCRIPTIONAL REPRESSOR YETL"/>
    <property type="match status" value="1"/>
</dbReference>
<gene>
    <name evidence="2" type="ORF">ACFQET_07025</name>
</gene>
<dbReference type="InterPro" id="IPR000835">
    <property type="entry name" value="HTH_MarR-typ"/>
</dbReference>
<feature type="domain" description="HTH marR-type" evidence="1">
    <location>
        <begin position="1"/>
        <end position="145"/>
    </location>
</feature>
<dbReference type="SUPFAM" id="SSF46785">
    <property type="entry name" value="Winged helix' DNA-binding domain"/>
    <property type="match status" value="1"/>
</dbReference>
<sequence>MTEKSRDLLKSFGKLLHNRGFLMVVGHQAGMGGHGGPNGGRGQMQLAQLLYQTPDGLTNAEIAEILDIRPSSVSATITRLVDAELAERIPSATDKRVVIVRLTDRGREFFDQRDSHVDEMADKLFGGLTPEEQAQLEDLLTKLSHQVDDLQWDDFRRPGHGWPHRGMDRPHF</sequence>
<protein>
    <submittedName>
        <fullName evidence="2">MarR family winged helix-turn-helix transcriptional regulator</fullName>
    </submittedName>
</protein>
<dbReference type="Pfam" id="PF12802">
    <property type="entry name" value="MarR_2"/>
    <property type="match status" value="1"/>
</dbReference>
<accession>A0ABW1TP62</accession>